<sequence length="279" mass="31031">MPTNTIFQKLLVLFFFVFGTQFFAQDSIATPSTFQVENGKTIILSTTATNPKPIKINQKTYTWIPHPSDKSQKIAILSIPYRTPASTITLENGSIVQIIAGNYTKEQIQASPNKVKPNPKNQERIQKEREEANKIYSNYSQERLWNSAFIYPMQSVITSPFGSARVFNNELKSYHSGTDFRAKIGTEIYASNRGKVVIAKHRFLAGGSVVLDHGEGIFSMYYHCSEIKVEVGQIVEKGDLIALSGATGRVSGPHLHFGILIRGAQVDPLDFIAQANALF</sequence>
<dbReference type="Pfam" id="PF01551">
    <property type="entry name" value="Peptidase_M23"/>
    <property type="match status" value="1"/>
</dbReference>
<dbReference type="InterPro" id="IPR016047">
    <property type="entry name" value="M23ase_b-sheet_dom"/>
</dbReference>
<reference evidence="3 4" key="1">
    <citation type="submission" date="2018-04" db="EMBL/GenBank/DDBJ databases">
        <title>Novel Campyloabacter and Helicobacter Species and Strains.</title>
        <authorList>
            <person name="Mannion A.J."/>
            <person name="Shen Z."/>
            <person name="Fox J.G."/>
        </authorList>
    </citation>
    <scope>NUCLEOTIDE SEQUENCE [LARGE SCALE GENOMIC DNA]</scope>
    <source>
        <strain evidence="3 4">MIT 99-5101</strain>
    </source>
</reference>
<dbReference type="Proteomes" id="UP000256650">
    <property type="component" value="Unassembled WGS sequence"/>
</dbReference>
<evidence type="ECO:0000313" key="3">
    <source>
        <dbReference type="EMBL" id="RDU63913.1"/>
    </source>
</evidence>
<dbReference type="EMBL" id="NXLS01000002">
    <property type="protein sequence ID" value="RDU63913.1"/>
    <property type="molecule type" value="Genomic_DNA"/>
</dbReference>
<organism evidence="3 4">
    <name type="scientific">Helicobacter ganmani</name>
    <dbReference type="NCBI Taxonomy" id="60246"/>
    <lineage>
        <taxon>Bacteria</taxon>
        <taxon>Pseudomonadati</taxon>
        <taxon>Campylobacterota</taxon>
        <taxon>Epsilonproteobacteria</taxon>
        <taxon>Campylobacterales</taxon>
        <taxon>Helicobacteraceae</taxon>
        <taxon>Helicobacter</taxon>
    </lineage>
</organism>
<proteinExistence type="predicted"/>
<dbReference type="InterPro" id="IPR011055">
    <property type="entry name" value="Dup_hybrid_motif"/>
</dbReference>
<protein>
    <submittedName>
        <fullName evidence="3">M23 family peptidase</fullName>
    </submittedName>
</protein>
<name>A0A3D8IFC8_9HELI</name>
<evidence type="ECO:0000259" key="2">
    <source>
        <dbReference type="Pfam" id="PF01551"/>
    </source>
</evidence>
<dbReference type="AlphaFoldDB" id="A0A3D8IFC8"/>
<keyword evidence="1" id="KW-0732">Signal</keyword>
<feature type="signal peptide" evidence="1">
    <location>
        <begin position="1"/>
        <end position="24"/>
    </location>
</feature>
<dbReference type="OrthoDB" id="9815245at2"/>
<feature type="chain" id="PRO_5017559840" evidence="1">
    <location>
        <begin position="25"/>
        <end position="279"/>
    </location>
</feature>
<accession>A0A3D8IFC8</accession>
<comment type="caution">
    <text evidence="3">The sequence shown here is derived from an EMBL/GenBank/DDBJ whole genome shotgun (WGS) entry which is preliminary data.</text>
</comment>
<dbReference type="GO" id="GO:0004222">
    <property type="term" value="F:metalloendopeptidase activity"/>
    <property type="evidence" value="ECO:0007669"/>
    <property type="project" value="TreeGrafter"/>
</dbReference>
<dbReference type="PANTHER" id="PTHR21666:SF270">
    <property type="entry name" value="MUREIN HYDROLASE ACTIVATOR ENVC"/>
    <property type="match status" value="1"/>
</dbReference>
<dbReference type="Gene3D" id="2.70.70.10">
    <property type="entry name" value="Glucose Permease (Domain IIA)"/>
    <property type="match status" value="1"/>
</dbReference>
<dbReference type="CDD" id="cd12797">
    <property type="entry name" value="M23_peptidase"/>
    <property type="match status" value="1"/>
</dbReference>
<evidence type="ECO:0000313" key="4">
    <source>
        <dbReference type="Proteomes" id="UP000256650"/>
    </source>
</evidence>
<dbReference type="PANTHER" id="PTHR21666">
    <property type="entry name" value="PEPTIDASE-RELATED"/>
    <property type="match status" value="1"/>
</dbReference>
<feature type="domain" description="M23ase beta-sheet core" evidence="2">
    <location>
        <begin position="174"/>
        <end position="268"/>
    </location>
</feature>
<gene>
    <name evidence="3" type="ORF">CQA43_02090</name>
</gene>
<dbReference type="InterPro" id="IPR050570">
    <property type="entry name" value="Cell_wall_metabolism_enzyme"/>
</dbReference>
<dbReference type="SUPFAM" id="SSF51261">
    <property type="entry name" value="Duplicated hybrid motif"/>
    <property type="match status" value="1"/>
</dbReference>
<evidence type="ECO:0000256" key="1">
    <source>
        <dbReference type="SAM" id="SignalP"/>
    </source>
</evidence>
<keyword evidence="4" id="KW-1185">Reference proteome</keyword>